<dbReference type="PROSITE" id="PS00237">
    <property type="entry name" value="G_PROTEIN_RECEP_F1_1"/>
    <property type="match status" value="2"/>
</dbReference>
<evidence type="ECO:0000256" key="8">
    <source>
        <dbReference type="ARBA" id="ARBA00023224"/>
    </source>
</evidence>
<feature type="transmembrane region" description="Helical" evidence="10">
    <location>
        <begin position="489"/>
        <end position="509"/>
    </location>
</feature>
<organism evidence="12 13">
    <name type="scientific">Mya arenaria</name>
    <name type="common">Soft-shell clam</name>
    <dbReference type="NCBI Taxonomy" id="6604"/>
    <lineage>
        <taxon>Eukaryota</taxon>
        <taxon>Metazoa</taxon>
        <taxon>Spiralia</taxon>
        <taxon>Lophotrochozoa</taxon>
        <taxon>Mollusca</taxon>
        <taxon>Bivalvia</taxon>
        <taxon>Autobranchia</taxon>
        <taxon>Heteroconchia</taxon>
        <taxon>Euheterodonta</taxon>
        <taxon>Imparidentia</taxon>
        <taxon>Neoheterodontei</taxon>
        <taxon>Myida</taxon>
        <taxon>Myoidea</taxon>
        <taxon>Myidae</taxon>
        <taxon>Mya</taxon>
    </lineage>
</organism>
<evidence type="ECO:0000256" key="5">
    <source>
        <dbReference type="ARBA" id="ARBA00023040"/>
    </source>
</evidence>
<dbReference type="PANTHER" id="PTHR24228:SF75">
    <property type="entry name" value="G-PROTEIN COUPLED RECEPTORS FAMILY 1 PROFILE DOMAIN-CONTAINING PROTEIN"/>
    <property type="match status" value="1"/>
</dbReference>
<dbReference type="PRINTS" id="PR00237">
    <property type="entry name" value="GPCRRHODOPSN"/>
</dbReference>
<dbReference type="InterPro" id="IPR017452">
    <property type="entry name" value="GPCR_Rhodpsn_7TM"/>
</dbReference>
<evidence type="ECO:0000259" key="11">
    <source>
        <dbReference type="PROSITE" id="PS50262"/>
    </source>
</evidence>
<evidence type="ECO:0000256" key="10">
    <source>
        <dbReference type="SAM" id="Phobius"/>
    </source>
</evidence>
<keyword evidence="4 10" id="KW-1133">Transmembrane helix</keyword>
<keyword evidence="3 9" id="KW-0812">Transmembrane</keyword>
<accession>A0ABY7FYP2</accession>
<comment type="similarity">
    <text evidence="9">Belongs to the G-protein coupled receptor 1 family.</text>
</comment>
<evidence type="ECO:0000256" key="3">
    <source>
        <dbReference type="ARBA" id="ARBA00022692"/>
    </source>
</evidence>
<feature type="transmembrane region" description="Helical" evidence="10">
    <location>
        <begin position="630"/>
        <end position="651"/>
    </location>
</feature>
<keyword evidence="8 9" id="KW-0807">Transducer</keyword>
<evidence type="ECO:0000256" key="1">
    <source>
        <dbReference type="ARBA" id="ARBA00004651"/>
    </source>
</evidence>
<dbReference type="SMART" id="SM01381">
    <property type="entry name" value="7TM_GPCR_Srsx"/>
    <property type="match status" value="1"/>
</dbReference>
<dbReference type="SUPFAM" id="SSF81321">
    <property type="entry name" value="Family A G protein-coupled receptor-like"/>
    <property type="match status" value="2"/>
</dbReference>
<feature type="transmembrane region" description="Helical" evidence="10">
    <location>
        <begin position="199"/>
        <end position="226"/>
    </location>
</feature>
<reference evidence="12" key="1">
    <citation type="submission" date="2022-11" db="EMBL/GenBank/DDBJ databases">
        <title>Centuries of genome instability and evolution in soft-shell clam transmissible cancer (bioRxiv).</title>
        <authorList>
            <person name="Hart S.F.M."/>
            <person name="Yonemitsu M.A."/>
            <person name="Giersch R.M."/>
            <person name="Beal B.F."/>
            <person name="Arriagada G."/>
            <person name="Davis B.W."/>
            <person name="Ostrander E.A."/>
            <person name="Goff S.P."/>
            <person name="Metzger M.J."/>
        </authorList>
    </citation>
    <scope>NUCLEOTIDE SEQUENCE</scope>
    <source>
        <strain evidence="12">MELC-2E11</strain>
        <tissue evidence="12">Siphon/mantle</tissue>
    </source>
</reference>
<protein>
    <submittedName>
        <fullName evidence="12">MTR1A-like protein</fullName>
    </submittedName>
</protein>
<feature type="transmembrane region" description="Helical" evidence="10">
    <location>
        <begin position="572"/>
        <end position="601"/>
    </location>
</feature>
<dbReference type="Proteomes" id="UP001164746">
    <property type="component" value="Chromosome 14"/>
</dbReference>
<proteinExistence type="inferred from homology"/>
<feature type="transmembrane region" description="Helical" evidence="10">
    <location>
        <begin position="663"/>
        <end position="682"/>
    </location>
</feature>
<feature type="transmembrane region" description="Helical" evidence="10">
    <location>
        <begin position="116"/>
        <end position="136"/>
    </location>
</feature>
<evidence type="ECO:0000256" key="9">
    <source>
        <dbReference type="RuleBase" id="RU000688"/>
    </source>
</evidence>
<feature type="domain" description="G-protein coupled receptors family 1 profile" evidence="11">
    <location>
        <begin position="428"/>
        <end position="680"/>
    </location>
</feature>
<keyword evidence="7 9" id="KW-0675">Receptor</keyword>
<evidence type="ECO:0000256" key="6">
    <source>
        <dbReference type="ARBA" id="ARBA00023136"/>
    </source>
</evidence>
<dbReference type="PANTHER" id="PTHR24228">
    <property type="entry name" value="B2 BRADYKININ RECEPTOR/ANGIOTENSIN II RECEPTOR"/>
    <property type="match status" value="1"/>
</dbReference>
<dbReference type="Gene3D" id="1.20.1070.10">
    <property type="entry name" value="Rhodopsin 7-helix transmembrane proteins"/>
    <property type="match status" value="2"/>
</dbReference>
<dbReference type="CDD" id="cd00637">
    <property type="entry name" value="7tm_classA_rhodopsin-like"/>
    <property type="match status" value="2"/>
</dbReference>
<sequence length="760" mass="85693">MDGIESIASNNISEQIKGGDDDYFGRHGFITTQPAVAIPCIIIISIASLFGTFGNLLILYVIATKSSLRNKMESTFIVNLAISDLYVTLIADPMSIIAKVEGEDFFKKVPGLCETVASLCTISCVASLMTIAMMSMNRYFFICANDIYRKIFTRKRCIAICVSVYFIGTTLVILNTAGVGDHGFDKKSLECIWDRMATYPFTVVFSIVLVWIPSIIIGAFYLRIYMFVRTHRLRMKENRKHLGGNQTPLKSYHLAQTLFVIYIAFITCWAPYALLMVADSKDTFAHEVHVYITMFAHLHPSLNWMIYYLTNKHFANAYKEVFASCCLSERRALPVSVTSDDSNKAGTMTPSSMKAKKTNLEHSQTYSSSCDQMNNSEDTIGTLNDSFIDNIPSGAVLYGRHEFLQIRPELAIPCIIVLGFASLVGTFGNLLILFVIATKNKLRKVESIFIVNLAISDLYVTTMADPMSLIAKIEGEDFFGSIPGLCKTVASICTISCVTSMMTIAVMSLNRYVFICANDMYNKIFTKTTCFAISLSLYAIGIILVLINTAGVGDHGFDRKSLECIWDRMETFPFTIIFSVILVWIPSFITGLCYLRIFVYVRTHRRRIQKQTSQSYNVDRPLKSFRLAKTLFLIYAVFVSCWTPYALLIVIDSKDTFPHEVHLYITLFAHLHPSMNWFIYFMTNTHFAKAYKEVFEKFLLCKTQACSCVYRIEIHQNMIETPLTSRSLKPLDTSSLMPLNGFRKQGPATVTIEAVADTVI</sequence>
<gene>
    <name evidence="12" type="ORF">MAR_011748</name>
</gene>
<name>A0ABY7FYP2_MYAAR</name>
<evidence type="ECO:0000256" key="4">
    <source>
        <dbReference type="ARBA" id="ARBA00022989"/>
    </source>
</evidence>
<feature type="transmembrane region" description="Helical" evidence="10">
    <location>
        <begin position="290"/>
        <end position="309"/>
    </location>
</feature>
<feature type="transmembrane region" description="Helical" evidence="10">
    <location>
        <begin position="530"/>
        <end position="552"/>
    </location>
</feature>
<feature type="transmembrane region" description="Helical" evidence="10">
    <location>
        <begin position="36"/>
        <end position="63"/>
    </location>
</feature>
<feature type="transmembrane region" description="Helical" evidence="10">
    <location>
        <begin position="75"/>
        <end position="96"/>
    </location>
</feature>
<feature type="domain" description="G-protein coupled receptors family 1 profile" evidence="11">
    <location>
        <begin position="54"/>
        <end position="307"/>
    </location>
</feature>
<dbReference type="EMBL" id="CP111025">
    <property type="protein sequence ID" value="WAR26044.1"/>
    <property type="molecule type" value="Genomic_DNA"/>
</dbReference>
<feature type="transmembrane region" description="Helical" evidence="10">
    <location>
        <begin position="157"/>
        <end position="179"/>
    </location>
</feature>
<keyword evidence="13" id="KW-1185">Reference proteome</keyword>
<dbReference type="PROSITE" id="PS50262">
    <property type="entry name" value="G_PROTEIN_RECEP_F1_2"/>
    <property type="match status" value="2"/>
</dbReference>
<feature type="transmembrane region" description="Helical" evidence="10">
    <location>
        <begin position="410"/>
        <end position="437"/>
    </location>
</feature>
<comment type="subcellular location">
    <subcellularLocation>
        <location evidence="1">Cell membrane</location>
        <topology evidence="1">Multi-pass membrane protein</topology>
    </subcellularLocation>
</comment>
<keyword evidence="2" id="KW-1003">Cell membrane</keyword>
<evidence type="ECO:0000256" key="2">
    <source>
        <dbReference type="ARBA" id="ARBA00022475"/>
    </source>
</evidence>
<dbReference type="InterPro" id="IPR000276">
    <property type="entry name" value="GPCR_Rhodpsn"/>
</dbReference>
<evidence type="ECO:0000313" key="13">
    <source>
        <dbReference type="Proteomes" id="UP001164746"/>
    </source>
</evidence>
<keyword evidence="6 10" id="KW-0472">Membrane</keyword>
<evidence type="ECO:0000313" key="12">
    <source>
        <dbReference type="EMBL" id="WAR26044.1"/>
    </source>
</evidence>
<keyword evidence="5 9" id="KW-0297">G-protein coupled receptor</keyword>
<feature type="transmembrane region" description="Helical" evidence="10">
    <location>
        <begin position="259"/>
        <end position="278"/>
    </location>
</feature>
<dbReference type="Pfam" id="PF00001">
    <property type="entry name" value="7tm_1"/>
    <property type="match status" value="2"/>
</dbReference>
<evidence type="ECO:0000256" key="7">
    <source>
        <dbReference type="ARBA" id="ARBA00023170"/>
    </source>
</evidence>